<comment type="caution">
    <text evidence="2">The sequence shown here is derived from an EMBL/GenBank/DDBJ whole genome shotgun (WGS) entry which is preliminary data.</text>
</comment>
<evidence type="ECO:0000313" key="2">
    <source>
        <dbReference type="EMBL" id="MFH4978823.1"/>
    </source>
</evidence>
<dbReference type="Proteomes" id="UP001608902">
    <property type="component" value="Unassembled WGS sequence"/>
</dbReference>
<protein>
    <recommendedName>
        <fullName evidence="1">STX17-like N-terminal domain-containing protein</fullName>
    </recommendedName>
</protein>
<proteinExistence type="predicted"/>
<dbReference type="AlphaFoldDB" id="A0ABD6EP94"/>
<dbReference type="Pfam" id="PF26585">
    <property type="entry name" value="STX17_N"/>
    <property type="match status" value="1"/>
</dbReference>
<dbReference type="EMBL" id="JBGFUD010003561">
    <property type="protein sequence ID" value="MFH4978823.1"/>
    <property type="molecule type" value="Genomic_DNA"/>
</dbReference>
<organism evidence="2 3">
    <name type="scientific">Gnathostoma spinigerum</name>
    <dbReference type="NCBI Taxonomy" id="75299"/>
    <lineage>
        <taxon>Eukaryota</taxon>
        <taxon>Metazoa</taxon>
        <taxon>Ecdysozoa</taxon>
        <taxon>Nematoda</taxon>
        <taxon>Chromadorea</taxon>
        <taxon>Rhabditida</taxon>
        <taxon>Spirurina</taxon>
        <taxon>Gnathostomatomorpha</taxon>
        <taxon>Gnathostomatoidea</taxon>
        <taxon>Gnathostomatidae</taxon>
        <taxon>Gnathostoma</taxon>
    </lineage>
</organism>
<feature type="domain" description="STX17-like N-terminal" evidence="1">
    <location>
        <begin position="4"/>
        <end position="98"/>
    </location>
</feature>
<accession>A0ABD6EP94</accession>
<evidence type="ECO:0000313" key="3">
    <source>
        <dbReference type="Proteomes" id="UP001608902"/>
    </source>
</evidence>
<reference evidence="2 3" key="1">
    <citation type="submission" date="2024-08" db="EMBL/GenBank/DDBJ databases">
        <title>Gnathostoma spinigerum genome.</title>
        <authorList>
            <person name="Gonzalez-Bertolin B."/>
            <person name="Monzon S."/>
            <person name="Zaballos A."/>
            <person name="Jimenez P."/>
            <person name="Dekumyoy P."/>
            <person name="Varona S."/>
            <person name="Cuesta I."/>
            <person name="Sumanam S."/>
            <person name="Adisakwattana P."/>
            <person name="Gasser R.B."/>
            <person name="Hernandez-Gonzalez A."/>
            <person name="Young N.D."/>
            <person name="Perteguer M.J."/>
        </authorList>
    </citation>
    <scope>NUCLEOTIDE SEQUENCE [LARGE SCALE GENOMIC DNA]</scope>
    <source>
        <strain evidence="2">AL3</strain>
        <tissue evidence="2">Liver</tissue>
    </source>
</reference>
<dbReference type="InterPro" id="IPR059001">
    <property type="entry name" value="STX17_N"/>
</dbReference>
<sequence>MDWQRVLLVIDRFESVVKSDMFDLKQIYMRILEKERNSDYDGAAKERENATKKVDHLLAQLVEVLNIREKLNESHRVKFDARIEPMRTRIQSAVNCLRYTRPTPKVIEIDAEYNSGNIYDHLYEESTATYSVCS</sequence>
<keyword evidence="3" id="KW-1185">Reference proteome</keyword>
<name>A0ABD6EP94_9BILA</name>
<evidence type="ECO:0000259" key="1">
    <source>
        <dbReference type="Pfam" id="PF26585"/>
    </source>
</evidence>
<gene>
    <name evidence="2" type="ORF">AB6A40_005532</name>
</gene>